<evidence type="ECO:0008006" key="7">
    <source>
        <dbReference type="Google" id="ProtNLM"/>
    </source>
</evidence>
<dbReference type="InterPro" id="IPR036354">
    <property type="entry name" value="Prot_inh_pot1_sf"/>
</dbReference>
<keyword evidence="2" id="KW-0646">Protease inhibitor</keyword>
<dbReference type="EMBL" id="CM007890">
    <property type="protein sequence ID" value="OTG36235.1"/>
    <property type="molecule type" value="Genomic_DNA"/>
</dbReference>
<reference evidence="5" key="2">
    <citation type="submission" date="2017-02" db="EMBL/GenBank/DDBJ databases">
        <title>Sunflower complete genome.</title>
        <authorList>
            <person name="Langlade N."/>
            <person name="Munos S."/>
        </authorList>
    </citation>
    <scope>NUCLEOTIDE SEQUENCE [LARGE SCALE GENOMIC DNA]</scope>
    <source>
        <tissue evidence="5">Leaves</tissue>
    </source>
</reference>
<dbReference type="EMBL" id="MNCJ02000316">
    <property type="protein sequence ID" value="KAF5820626.1"/>
    <property type="molecule type" value="Genomic_DNA"/>
</dbReference>
<evidence type="ECO:0000256" key="3">
    <source>
        <dbReference type="ARBA" id="ARBA00022900"/>
    </source>
</evidence>
<evidence type="ECO:0000313" key="5">
    <source>
        <dbReference type="EMBL" id="OTG36235.1"/>
    </source>
</evidence>
<dbReference type="Pfam" id="PF00280">
    <property type="entry name" value="potato_inhibit"/>
    <property type="match status" value="1"/>
</dbReference>
<dbReference type="STRING" id="4232.A0A251VKU8"/>
<evidence type="ECO:0000313" key="6">
    <source>
        <dbReference type="Proteomes" id="UP000215914"/>
    </source>
</evidence>
<dbReference type="PROSITE" id="PS00285">
    <property type="entry name" value="POTATO_INHIBITOR"/>
    <property type="match status" value="1"/>
</dbReference>
<dbReference type="Proteomes" id="UP000215914">
    <property type="component" value="Chromosome 1"/>
</dbReference>
<organism evidence="5 6">
    <name type="scientific">Helianthus annuus</name>
    <name type="common">Common sunflower</name>
    <dbReference type="NCBI Taxonomy" id="4232"/>
    <lineage>
        <taxon>Eukaryota</taxon>
        <taxon>Viridiplantae</taxon>
        <taxon>Streptophyta</taxon>
        <taxon>Embryophyta</taxon>
        <taxon>Tracheophyta</taxon>
        <taxon>Spermatophyta</taxon>
        <taxon>Magnoliopsida</taxon>
        <taxon>eudicotyledons</taxon>
        <taxon>Gunneridae</taxon>
        <taxon>Pentapetalae</taxon>
        <taxon>asterids</taxon>
        <taxon>campanulids</taxon>
        <taxon>Asterales</taxon>
        <taxon>Asteraceae</taxon>
        <taxon>Asteroideae</taxon>
        <taxon>Heliantheae alliance</taxon>
        <taxon>Heliantheae</taxon>
        <taxon>Helianthus</taxon>
    </lineage>
</organism>
<reference evidence="4" key="3">
    <citation type="submission" date="2020-06" db="EMBL/GenBank/DDBJ databases">
        <title>Helianthus annuus Genome sequencing and assembly Release 2.</title>
        <authorList>
            <person name="Gouzy J."/>
            <person name="Langlade N."/>
            <person name="Munos S."/>
        </authorList>
    </citation>
    <scope>NUCLEOTIDE SEQUENCE</scope>
    <source>
        <tissue evidence="4">Leaves</tissue>
    </source>
</reference>
<dbReference type="Gramene" id="mRNA:HanXRQr2_Chr01g0004321">
    <property type="protein sequence ID" value="mRNA:HanXRQr2_Chr01g0004321"/>
    <property type="gene ID" value="HanXRQr2_Chr01g0004321"/>
</dbReference>
<dbReference type="AlphaFoldDB" id="A0A251VKU8"/>
<dbReference type="PANTHER" id="PTHR33091:SF83">
    <property type="entry name" value="SERINE PROTEASE INHIBITOR, POTATO INHIBITOR I-TYPE FAMILY PROTEIN-RELATED"/>
    <property type="match status" value="1"/>
</dbReference>
<sequence>MASISTSLPISSPSLSLLQKPTITARGSPVLRLPSMSKMGKVRCSVEGKPDVISDESVPDFFVSGKNSWPELIGEKGEVAKAIIEKENPQVHAIIISKNHMISNIVSNRVWVVVNAEGLVIKTPVIG</sequence>
<keyword evidence="6" id="KW-1185">Reference proteome</keyword>
<protein>
    <recommendedName>
        <fullName evidence="7">Proteinase inhibitor I13</fullName>
    </recommendedName>
</protein>
<dbReference type="PANTHER" id="PTHR33091">
    <property type="entry name" value="PROTEIN, PUTATIVE, EXPRESSED-RELATED"/>
    <property type="match status" value="1"/>
</dbReference>
<evidence type="ECO:0000256" key="1">
    <source>
        <dbReference type="ARBA" id="ARBA00008210"/>
    </source>
</evidence>
<gene>
    <name evidence="5" type="ORF">HannXRQ_Chr01g0005401</name>
    <name evidence="4" type="ORF">HanXRQr2_Chr01g0004321</name>
</gene>
<reference evidence="4 6" key="1">
    <citation type="journal article" date="2017" name="Nature">
        <title>The sunflower genome provides insights into oil metabolism, flowering and Asterid evolution.</title>
        <authorList>
            <person name="Badouin H."/>
            <person name="Gouzy J."/>
            <person name="Grassa C.J."/>
            <person name="Murat F."/>
            <person name="Staton S.E."/>
            <person name="Cottret L."/>
            <person name="Lelandais-Briere C."/>
            <person name="Owens G.L."/>
            <person name="Carrere S."/>
            <person name="Mayjonade B."/>
            <person name="Legrand L."/>
            <person name="Gill N."/>
            <person name="Kane N.C."/>
            <person name="Bowers J.E."/>
            <person name="Hubner S."/>
            <person name="Bellec A."/>
            <person name="Berard A."/>
            <person name="Berges H."/>
            <person name="Blanchet N."/>
            <person name="Boniface M.C."/>
            <person name="Brunel D."/>
            <person name="Catrice O."/>
            <person name="Chaidir N."/>
            <person name="Claudel C."/>
            <person name="Donnadieu C."/>
            <person name="Faraut T."/>
            <person name="Fievet G."/>
            <person name="Helmstetter N."/>
            <person name="King M."/>
            <person name="Knapp S.J."/>
            <person name="Lai Z."/>
            <person name="Le Paslier M.C."/>
            <person name="Lippi Y."/>
            <person name="Lorenzon L."/>
            <person name="Mandel J.R."/>
            <person name="Marage G."/>
            <person name="Marchand G."/>
            <person name="Marquand E."/>
            <person name="Bret-Mestries E."/>
            <person name="Morien E."/>
            <person name="Nambeesan S."/>
            <person name="Nguyen T."/>
            <person name="Pegot-Espagnet P."/>
            <person name="Pouilly N."/>
            <person name="Raftis F."/>
            <person name="Sallet E."/>
            <person name="Schiex T."/>
            <person name="Thomas J."/>
            <person name="Vandecasteele C."/>
            <person name="Vares D."/>
            <person name="Vear F."/>
            <person name="Vautrin S."/>
            <person name="Crespi M."/>
            <person name="Mangin B."/>
            <person name="Burke J.M."/>
            <person name="Salse J."/>
            <person name="Munos S."/>
            <person name="Vincourt P."/>
            <person name="Rieseberg L.H."/>
            <person name="Langlade N.B."/>
        </authorList>
    </citation>
    <scope>NUCLEOTIDE SEQUENCE [LARGE SCALE GENOMIC DNA]</scope>
    <source>
        <strain evidence="6">cv. SF193</strain>
        <tissue evidence="4">Leaves</tissue>
    </source>
</reference>
<name>A0A251VKU8_HELAN</name>
<dbReference type="InterPro" id="IPR000864">
    <property type="entry name" value="Prot_inh_pot1"/>
</dbReference>
<dbReference type="InParanoid" id="A0A251VKU8"/>
<dbReference type="SUPFAM" id="SSF54654">
    <property type="entry name" value="CI-2 family of serine protease inhibitors"/>
    <property type="match status" value="1"/>
</dbReference>
<dbReference type="Gene3D" id="3.30.10.10">
    <property type="entry name" value="Trypsin Inhibitor V, subunit A"/>
    <property type="match status" value="1"/>
</dbReference>
<dbReference type="GO" id="GO:0004867">
    <property type="term" value="F:serine-type endopeptidase inhibitor activity"/>
    <property type="evidence" value="ECO:0007669"/>
    <property type="project" value="UniProtKB-KW"/>
</dbReference>
<dbReference type="OrthoDB" id="10013825at2759"/>
<comment type="similarity">
    <text evidence="1">Belongs to the protease inhibitor I13 (potato type I serine protease inhibitor) family.</text>
</comment>
<accession>A0A251VKU8</accession>
<dbReference type="GO" id="GO:0009611">
    <property type="term" value="P:response to wounding"/>
    <property type="evidence" value="ECO:0007669"/>
    <property type="project" value="InterPro"/>
</dbReference>
<proteinExistence type="inferred from homology"/>
<evidence type="ECO:0000313" key="4">
    <source>
        <dbReference type="EMBL" id="KAF5820626.1"/>
    </source>
</evidence>
<keyword evidence="3" id="KW-0722">Serine protease inhibitor</keyword>
<evidence type="ECO:0000256" key="2">
    <source>
        <dbReference type="ARBA" id="ARBA00022690"/>
    </source>
</evidence>